<protein>
    <submittedName>
        <fullName evidence="1">Uncharacterized protein</fullName>
    </submittedName>
</protein>
<comment type="caution">
    <text evidence="1">The sequence shown here is derived from an EMBL/GenBank/DDBJ whole genome shotgun (WGS) entry which is preliminary data.</text>
</comment>
<keyword evidence="2" id="KW-1185">Reference proteome</keyword>
<gene>
    <name evidence="1" type="ORF">PIB30_006945</name>
</gene>
<evidence type="ECO:0000313" key="2">
    <source>
        <dbReference type="Proteomes" id="UP001341840"/>
    </source>
</evidence>
<dbReference type="EMBL" id="JASCZI010241670">
    <property type="protein sequence ID" value="MED6204189.1"/>
    <property type="molecule type" value="Genomic_DNA"/>
</dbReference>
<sequence length="186" mass="20346">MRERKCSFRGEALGRVRGLDPKKSLTYGPSKLIIDSMVRALLGRKSGYFCTFFERESSGSSFQDFSNRPIINTCTAPEVFLPPPGGGSVYICKRRRSDADGLPCRSPSSAAPSNSRFSVGVVGFWRWAAVSVLGRSGMRERHECSNEMGAASMRGYFEIIVGFFVSLSMSDGKDDAISDGNSVDKI</sequence>
<proteinExistence type="predicted"/>
<reference evidence="1 2" key="1">
    <citation type="journal article" date="2023" name="Plants (Basel)">
        <title>Bridging the Gap: Combining Genomics and Transcriptomics Approaches to Understand Stylosanthes scabra, an Orphan Legume from the Brazilian Caatinga.</title>
        <authorList>
            <person name="Ferreira-Neto J.R.C."/>
            <person name="da Silva M.D."/>
            <person name="Binneck E."/>
            <person name="de Melo N.F."/>
            <person name="da Silva R.H."/>
            <person name="de Melo A.L.T.M."/>
            <person name="Pandolfi V."/>
            <person name="Bustamante F.O."/>
            <person name="Brasileiro-Vidal A.C."/>
            <person name="Benko-Iseppon A.M."/>
        </authorList>
    </citation>
    <scope>NUCLEOTIDE SEQUENCE [LARGE SCALE GENOMIC DNA]</scope>
    <source>
        <tissue evidence="1">Leaves</tissue>
    </source>
</reference>
<accession>A0ABU6Y2K2</accession>
<organism evidence="1 2">
    <name type="scientific">Stylosanthes scabra</name>
    <dbReference type="NCBI Taxonomy" id="79078"/>
    <lineage>
        <taxon>Eukaryota</taxon>
        <taxon>Viridiplantae</taxon>
        <taxon>Streptophyta</taxon>
        <taxon>Embryophyta</taxon>
        <taxon>Tracheophyta</taxon>
        <taxon>Spermatophyta</taxon>
        <taxon>Magnoliopsida</taxon>
        <taxon>eudicotyledons</taxon>
        <taxon>Gunneridae</taxon>
        <taxon>Pentapetalae</taxon>
        <taxon>rosids</taxon>
        <taxon>fabids</taxon>
        <taxon>Fabales</taxon>
        <taxon>Fabaceae</taxon>
        <taxon>Papilionoideae</taxon>
        <taxon>50 kb inversion clade</taxon>
        <taxon>dalbergioids sensu lato</taxon>
        <taxon>Dalbergieae</taxon>
        <taxon>Pterocarpus clade</taxon>
        <taxon>Stylosanthes</taxon>
    </lineage>
</organism>
<name>A0ABU6Y2K2_9FABA</name>
<dbReference type="Proteomes" id="UP001341840">
    <property type="component" value="Unassembled WGS sequence"/>
</dbReference>
<evidence type="ECO:0000313" key="1">
    <source>
        <dbReference type="EMBL" id="MED6204189.1"/>
    </source>
</evidence>